<comment type="caution">
    <text evidence="3">The sequence shown here is derived from an EMBL/GenBank/DDBJ whole genome shotgun (WGS) entry which is preliminary data.</text>
</comment>
<protein>
    <submittedName>
        <fullName evidence="3">PD-(D/E)XK nuclease family protein</fullName>
    </submittedName>
</protein>
<accession>A0A3P3R5R4</accession>
<evidence type="ECO:0000259" key="2">
    <source>
        <dbReference type="Pfam" id="PF12705"/>
    </source>
</evidence>
<feature type="region of interest" description="Disordered" evidence="1">
    <location>
        <begin position="660"/>
        <end position="679"/>
    </location>
</feature>
<dbReference type="AlphaFoldDB" id="A0A3P3R5R4"/>
<dbReference type="Proteomes" id="UP000282322">
    <property type="component" value="Unassembled WGS sequence"/>
</dbReference>
<evidence type="ECO:0000313" key="4">
    <source>
        <dbReference type="Proteomes" id="UP000282322"/>
    </source>
</evidence>
<dbReference type="EMBL" id="RRCH01000033">
    <property type="protein sequence ID" value="RRJ28715.1"/>
    <property type="molecule type" value="Genomic_DNA"/>
</dbReference>
<dbReference type="InterPro" id="IPR011604">
    <property type="entry name" value="PDDEXK-like_dom_sf"/>
</dbReference>
<evidence type="ECO:0000313" key="3">
    <source>
        <dbReference type="EMBL" id="RRJ28715.1"/>
    </source>
</evidence>
<dbReference type="SUPFAM" id="SSF52540">
    <property type="entry name" value="P-loop containing nucleoside triphosphate hydrolases"/>
    <property type="match status" value="1"/>
</dbReference>
<dbReference type="Gene3D" id="3.40.50.300">
    <property type="entry name" value="P-loop containing nucleotide triphosphate hydrolases"/>
    <property type="match status" value="2"/>
</dbReference>
<reference evidence="3 4" key="1">
    <citation type="submission" date="2018-11" db="EMBL/GenBank/DDBJ databases">
        <title>Taxonoimc description of Halomarina strain SPP-AMP-1.</title>
        <authorList>
            <person name="Pal Y."/>
            <person name="Srinivasana K."/>
            <person name="Verma A."/>
            <person name="Kumar P."/>
        </authorList>
    </citation>
    <scope>NUCLEOTIDE SEQUENCE [LARGE SCALE GENOMIC DNA]</scope>
    <source>
        <strain evidence="3 4">SPP-AMP-1</strain>
    </source>
</reference>
<sequence length="1138" mass="125081">MTEPFSLISGPDPAEATKRAFSWASDTAADDPNTILCLTQSRERADHLSRQWREEEDPVRFTATTIDQYIGTLYERASVSVARSSLAKPDRLRLVEAAIERFEADSGPFSNVQQPSNDLVDQVQGLFSLLEYAGYSSSDAIEHALHCAGTMGDEGIDPDLYGSFRDEEPDTLNGALAEQAATVSNLYSAYRELRDEIHPLWTAEPPEQYLELLDQELLVDTLPASVDAVILDGLTRLAPAEREAIARIARNRPTVAVVPLVHDSMSGTGIDLGVKRALQVFLSIGFTLDYSTPTSTDHERIDAIRSLQTPTHTGSTYYPTDVGIEWLEPSTEREEVRTTARRVREMLARDSVRPADIGIVVTDRSTYRGILSETLTGYDVPFTFTNDIGIEQTLVGSALEALLNLADDDPKGSSLGALCSNVFVSLSDLDIDAPAINSARDNASTDSLQGILEELEEAGAIETAEGIDRLNDAVAPADDSLAEYAMSLREMLSRLGIEDAVEGYGSPDEPTGSHQPAYEKSAWSSIESVLSSLETIAPHLPDGDQPGRVHRALRAELVGGPDQRDGYVRVLPLAEAEMTSFDHLFVLGLTSGYFPSEQDTMAFFGAINDADEEFSRAHTGRRARYILGTLLTGSRNVVLSTPRHTVDGTEHVPAPVVSELQESVQAPEESEEPSDQAPIVSAEDVQREYAMWAGGQQFDSPTRAVDGLNTTEALSDDAQVFAIQGLNTVWRRSQPELTVHDAQIGGILDDVFPAWRRGPYSPSALEDYARCPFVFMAKRILGFEEDYGEENDISRADRGTYVHNMLAEFHRELREDTHVPVDLNRSDEDRLEDALLHAALDRLDTLGDVETPFAQRTVTRLLAGLGSPVDNPYYGTHGSDDVRGLFGRFLDEELDAHESAQARATYFEAAINLDYEDVELLQDGPVSIDTPHGQVEVHGIADRVDVVDGDSRGIHVRDYKTGSTPSRNDVTLGTKLQLPMYGLVLESVLEEETGISHEMLGGSYYKLKSPDEIGALTAEVSSREAVDDEAGTPMLPPPSQPWRLPFDSRREFTRLVRDVTPARLGKIATGIENGAFHPTLLSEDLANCKDCSFRDACDVRHHHQQDTIAELDETRHYVSERARDVELDLDAYAPMGDD</sequence>
<organism evidence="3 4">
    <name type="scientific">Halocatena pleomorpha</name>
    <dbReference type="NCBI Taxonomy" id="1785090"/>
    <lineage>
        <taxon>Archaea</taxon>
        <taxon>Methanobacteriati</taxon>
        <taxon>Methanobacteriota</taxon>
        <taxon>Stenosarchaea group</taxon>
        <taxon>Halobacteria</taxon>
        <taxon>Halobacteriales</taxon>
        <taxon>Natronomonadaceae</taxon>
        <taxon>Halocatena</taxon>
    </lineage>
</organism>
<dbReference type="Gene3D" id="3.90.320.10">
    <property type="match status" value="1"/>
</dbReference>
<evidence type="ECO:0000256" key="1">
    <source>
        <dbReference type="SAM" id="MobiDB-lite"/>
    </source>
</evidence>
<dbReference type="InterPro" id="IPR038726">
    <property type="entry name" value="PDDEXK_AddAB-type"/>
</dbReference>
<gene>
    <name evidence="3" type="ORF">EIK79_15030</name>
</gene>
<dbReference type="Pfam" id="PF12705">
    <property type="entry name" value="PDDEXK_1"/>
    <property type="match status" value="1"/>
</dbReference>
<feature type="domain" description="PD-(D/E)XK endonuclease-like" evidence="2">
    <location>
        <begin position="760"/>
        <end position="1098"/>
    </location>
</feature>
<dbReference type="InterPro" id="IPR027417">
    <property type="entry name" value="P-loop_NTPase"/>
</dbReference>
<proteinExistence type="predicted"/>
<keyword evidence="4" id="KW-1185">Reference proteome</keyword>
<name>A0A3P3R5R4_9EURY</name>